<reference evidence="3" key="1">
    <citation type="journal article" date="2019" name="Int. J. Syst. Evol. Microbiol.">
        <title>The Global Catalogue of Microorganisms (GCM) 10K type strain sequencing project: providing services to taxonomists for standard genome sequencing and annotation.</title>
        <authorList>
            <consortium name="The Broad Institute Genomics Platform"/>
            <consortium name="The Broad Institute Genome Sequencing Center for Infectious Disease"/>
            <person name="Wu L."/>
            <person name="Ma J."/>
        </authorList>
    </citation>
    <scope>NUCLEOTIDE SEQUENCE [LARGE SCALE GENOMIC DNA]</scope>
    <source>
        <strain evidence="3">CGMCC 4.1469</strain>
    </source>
</reference>
<keyword evidence="3" id="KW-1185">Reference proteome</keyword>
<proteinExistence type="predicted"/>
<dbReference type="Proteomes" id="UP001596052">
    <property type="component" value="Unassembled WGS sequence"/>
</dbReference>
<evidence type="ECO:0000313" key="3">
    <source>
        <dbReference type="Proteomes" id="UP001596052"/>
    </source>
</evidence>
<feature type="transmembrane region" description="Helical" evidence="1">
    <location>
        <begin position="98"/>
        <end position="115"/>
    </location>
</feature>
<gene>
    <name evidence="2" type="ORF">ACFQDI_11720</name>
</gene>
<evidence type="ECO:0008006" key="4">
    <source>
        <dbReference type="Google" id="ProtNLM"/>
    </source>
</evidence>
<dbReference type="EMBL" id="JBHSMQ010000004">
    <property type="protein sequence ID" value="MFC5455527.1"/>
    <property type="molecule type" value="Genomic_DNA"/>
</dbReference>
<name>A0ABW0KSF1_9BACT</name>
<evidence type="ECO:0000256" key="1">
    <source>
        <dbReference type="SAM" id="Phobius"/>
    </source>
</evidence>
<keyword evidence="1" id="KW-0812">Transmembrane</keyword>
<accession>A0ABW0KSF1</accession>
<protein>
    <recommendedName>
        <fullName evidence="4">DoxX family protein</fullName>
    </recommendedName>
</protein>
<sequence>MKYTPAIASSLLGLFFIFFSSLVLLGKAPSPEFPKDSAISHFMAAFGPTGYMTFVKVVELIGGILLIIPKTRNLGLLCLGPVILNILAYHHFVAGDIIAQPMLIAISAVALYILWSERKAWAGLLR</sequence>
<organism evidence="2 3">
    <name type="scientific">Prosthecobacter fluviatilis</name>
    <dbReference type="NCBI Taxonomy" id="445931"/>
    <lineage>
        <taxon>Bacteria</taxon>
        <taxon>Pseudomonadati</taxon>
        <taxon>Verrucomicrobiota</taxon>
        <taxon>Verrucomicrobiia</taxon>
        <taxon>Verrucomicrobiales</taxon>
        <taxon>Verrucomicrobiaceae</taxon>
        <taxon>Prosthecobacter</taxon>
    </lineage>
</organism>
<evidence type="ECO:0000313" key="2">
    <source>
        <dbReference type="EMBL" id="MFC5455527.1"/>
    </source>
</evidence>
<feature type="transmembrane region" description="Helical" evidence="1">
    <location>
        <begin position="49"/>
        <end position="67"/>
    </location>
</feature>
<comment type="caution">
    <text evidence="2">The sequence shown here is derived from an EMBL/GenBank/DDBJ whole genome shotgun (WGS) entry which is preliminary data.</text>
</comment>
<dbReference type="RefSeq" id="WP_377166701.1">
    <property type="nucleotide sequence ID" value="NZ_JBHSMQ010000004.1"/>
</dbReference>
<keyword evidence="1" id="KW-0472">Membrane</keyword>
<keyword evidence="1" id="KW-1133">Transmembrane helix</keyword>
<feature type="transmembrane region" description="Helical" evidence="1">
    <location>
        <begin position="74"/>
        <end position="92"/>
    </location>
</feature>